<protein>
    <submittedName>
        <fullName evidence="2">Uncharacterized protein</fullName>
    </submittedName>
</protein>
<evidence type="ECO:0000313" key="3">
    <source>
        <dbReference type="Proteomes" id="UP000192273"/>
    </source>
</evidence>
<reference evidence="2 3" key="1">
    <citation type="submission" date="2017-03" db="EMBL/GenBank/DDBJ databases">
        <title>Genome Sequence of Roseovarius mucosus strain SMR3 Isolated from a culture of the Diatom Skeletonema marinoi.</title>
        <authorList>
            <person name="Topel M."/>
            <person name="Pinder M."/>
            <person name="Johansson O.N."/>
            <person name="Kourtchenko O."/>
            <person name="Godhe A."/>
            <person name="Clarke A.K."/>
        </authorList>
    </citation>
    <scope>NUCLEOTIDE SEQUENCE [LARGE SCALE GENOMIC DNA]</scope>
    <source>
        <strain evidence="2 3">SMR3</strain>
    </source>
</reference>
<accession>A0A1V0RJ69</accession>
<proteinExistence type="predicted"/>
<keyword evidence="3" id="KW-1185">Reference proteome</keyword>
<dbReference type="EMBL" id="CP020474">
    <property type="protein sequence ID" value="ARE81810.1"/>
    <property type="molecule type" value="Genomic_DNA"/>
</dbReference>
<feature type="region of interest" description="Disordered" evidence="1">
    <location>
        <begin position="106"/>
        <end position="178"/>
    </location>
</feature>
<gene>
    <name evidence="2" type="ORF">ROSMUCSMR3_00304</name>
</gene>
<sequence>MAEKPNRTPARSSIVETGTCLVNCIHPESAVFWAEDFCPGSDTLSGHRYRLKVEILHLTDKGHHQHWTDAAQVRIAKEECSRRRPATKTARTLRVLWRKTGDPSYPWPTPFNRRRNRADGTDLPRQSSKSSFCPGALSSSSSSLPICGMVPGGGRLSNRPAARNSLSPGRSRALSSPK</sequence>
<organism evidence="2 3">
    <name type="scientific">Roseovarius mucosus</name>
    <dbReference type="NCBI Taxonomy" id="215743"/>
    <lineage>
        <taxon>Bacteria</taxon>
        <taxon>Pseudomonadati</taxon>
        <taxon>Pseudomonadota</taxon>
        <taxon>Alphaproteobacteria</taxon>
        <taxon>Rhodobacterales</taxon>
        <taxon>Roseobacteraceae</taxon>
        <taxon>Roseovarius</taxon>
    </lineage>
</organism>
<dbReference type="KEGG" id="rmm:ROSMUCSMR3_00304"/>
<dbReference type="Proteomes" id="UP000192273">
    <property type="component" value="Chromosome"/>
</dbReference>
<evidence type="ECO:0000313" key="2">
    <source>
        <dbReference type="EMBL" id="ARE81810.1"/>
    </source>
</evidence>
<evidence type="ECO:0000256" key="1">
    <source>
        <dbReference type="SAM" id="MobiDB-lite"/>
    </source>
</evidence>
<name>A0A1V0RJ69_9RHOB</name>
<dbReference type="AlphaFoldDB" id="A0A1V0RJ69"/>
<feature type="compositionally biased region" description="Polar residues" evidence="1">
    <location>
        <begin position="164"/>
        <end position="178"/>
    </location>
</feature>